<feature type="region of interest" description="Disordered" evidence="1">
    <location>
        <begin position="332"/>
        <end position="382"/>
    </location>
</feature>
<dbReference type="AlphaFoldDB" id="A0A1B0G751"/>
<feature type="compositionally biased region" description="Polar residues" evidence="1">
    <location>
        <begin position="571"/>
        <end position="590"/>
    </location>
</feature>
<feature type="region of interest" description="Disordered" evidence="1">
    <location>
        <begin position="112"/>
        <end position="156"/>
    </location>
</feature>
<feature type="compositionally biased region" description="Polar residues" evidence="1">
    <location>
        <begin position="1"/>
        <end position="24"/>
    </location>
</feature>
<feature type="compositionally biased region" description="Basic and acidic residues" evidence="1">
    <location>
        <begin position="360"/>
        <end position="369"/>
    </location>
</feature>
<feature type="region of interest" description="Disordered" evidence="1">
    <location>
        <begin position="1"/>
        <end position="37"/>
    </location>
</feature>
<feature type="compositionally biased region" description="Low complexity" evidence="1">
    <location>
        <begin position="192"/>
        <end position="222"/>
    </location>
</feature>
<keyword evidence="3" id="KW-1185">Reference proteome</keyword>
<accession>A0A1B0G751</accession>
<organism evidence="2 3">
    <name type="scientific">Glossina morsitans morsitans</name>
    <name type="common">Savannah tsetse fly</name>
    <dbReference type="NCBI Taxonomy" id="37546"/>
    <lineage>
        <taxon>Eukaryota</taxon>
        <taxon>Metazoa</taxon>
        <taxon>Ecdysozoa</taxon>
        <taxon>Arthropoda</taxon>
        <taxon>Hexapoda</taxon>
        <taxon>Insecta</taxon>
        <taxon>Pterygota</taxon>
        <taxon>Neoptera</taxon>
        <taxon>Endopterygota</taxon>
        <taxon>Diptera</taxon>
        <taxon>Brachycera</taxon>
        <taxon>Muscomorpha</taxon>
        <taxon>Hippoboscoidea</taxon>
        <taxon>Glossinidae</taxon>
        <taxon>Glossina</taxon>
    </lineage>
</organism>
<dbReference type="VEuPathDB" id="VectorBase:GMOY009144"/>
<dbReference type="Proteomes" id="UP000092444">
    <property type="component" value="Unassembled WGS sequence"/>
</dbReference>
<feature type="region of interest" description="Disordered" evidence="1">
    <location>
        <begin position="635"/>
        <end position="669"/>
    </location>
</feature>
<dbReference type="PhylomeDB" id="A0A1B0G751"/>
<feature type="compositionally biased region" description="Acidic residues" evidence="1">
    <location>
        <begin position="127"/>
        <end position="150"/>
    </location>
</feature>
<feature type="compositionally biased region" description="Low complexity" evidence="1">
    <location>
        <begin position="810"/>
        <end position="825"/>
    </location>
</feature>
<feature type="compositionally biased region" description="Low complexity" evidence="1">
    <location>
        <begin position="497"/>
        <end position="508"/>
    </location>
</feature>
<sequence length="1231" mass="135370">MAAITNNMGTTVTATSSTAPINSEQQQQQQQQQPTTLVTSTTISNKISHSISTSSLISTNSATSVTNNMAVAATTPALTTTITTPSLSATIVNNVSSVPTKKHFEKTLNNELNDNVCNNNDNHNDNVDDDDDNDDDDDDDDDHDGDDINNNDDNRLNELHKNNAVIKNESHNNSAVINGNNNLLMQTNSLFNNKNLNHNNSNNNNNNSNINNNNNNKTNNTKYSKENVNDLINVLPRKRNRTPTQESNNMSFSSANSVQDDITDQCGLTKAGLEEYNIRANSFYDNPVMYHHQKQSSYAQSEGYHSYVSSSDSTSATPFLDRLRQESELLSRPTHHWSQNDLSSLASNSVTSSPTSLSCTRDEHNETHQQQKNGSESTSSTETLKWLGSMSDISEVSHATGFSAISESVSTSQLIVHSSRVLTPKRHQSESVLFPNDEPHNSQLTNNSLCTTNYHHQACSPSLEHQHQQSLSDNTLITKHQHSPSYPPIHNTHTLFSQSSASSSSSSLHKNISSSLATQLNEQTTASRDLSSHKSSISVTISSSEAVVTISPYPPPLPPLKLTTAEKKSASPLSPSRSHMLSNSTSSLAKANTRTTISASLDSLADNKLATSACGAYRSNHRLFPISTYTEPVHSNTSQYVRHPKPQYSTELQKPPPKPSKLSSSNYPQPSWQSVAALISDFERSNDHEQSVQKYSYLDPNKTQRVPNPALKALQKNAVQSYFERQQQQQQQQQSPQPSHESLSPKIYHPSTRPCSLQNSSPSSELSIVSQAFLRNSLPSNYVPNVAVTTQRPSRGDQEAIKPPPPPPRSRAAAPTLLRRSSSASDYAEFRDQFTSASQEKLQAQSIKNITNAEKFSFNDCGMPPPPPPPRGMTSMPPRRTSSASEYAAIRDKVLLQQAAALAHQQLHPHQHSITTTSSHHQAFISHHHHHHHHHNNFIVPLSGLVDGWAPERPPKNPNLRVPSPDLPPPPALESDSTFSDEPLPPPPPEILQRQAPLNATLPELMPKSISPNRRNSFAGASLRKANFFGRATSTENNSIVPPVIPRKPASIEILQVARPLTTTLTQLHCAKVHLQPKKLSNTPPEMQRSTIFSSSIRKRPHNLALSSIPSIQENAVMNTIGSLLPSGTNSSSNILEISPPPPPLMPRITSLTTAPNGSTNTSPINHKMRSNLTKKKKKTTITIVFIIIILRENRNASKNGVWWKISYQKMQLEGIVSATPKFGKADKLRS</sequence>
<feature type="compositionally biased region" description="Polar residues" evidence="1">
    <location>
        <begin position="370"/>
        <end position="382"/>
    </location>
</feature>
<feature type="compositionally biased region" description="Low complexity" evidence="1">
    <location>
        <begin position="726"/>
        <end position="739"/>
    </location>
</feature>
<feature type="region of interest" description="Disordered" evidence="1">
    <location>
        <begin position="788"/>
        <end position="825"/>
    </location>
</feature>
<feature type="region of interest" description="Disordered" evidence="1">
    <location>
        <begin position="903"/>
        <end position="932"/>
    </location>
</feature>
<protein>
    <submittedName>
        <fullName evidence="2">Uncharacterized protein</fullName>
    </submittedName>
</protein>
<feature type="region of interest" description="Disordered" evidence="1">
    <location>
        <begin position="238"/>
        <end position="258"/>
    </location>
</feature>
<feature type="region of interest" description="Disordered" evidence="1">
    <location>
        <begin position="192"/>
        <end position="223"/>
    </location>
</feature>
<feature type="region of interest" description="Disordered" evidence="1">
    <location>
        <begin position="950"/>
        <end position="993"/>
    </location>
</feature>
<dbReference type="EMBL" id="CCAG010003787">
    <property type="status" value="NOT_ANNOTATED_CDS"/>
    <property type="molecule type" value="Genomic_DNA"/>
</dbReference>
<feature type="compositionally biased region" description="Low complexity" evidence="1">
    <location>
        <begin position="25"/>
        <end position="37"/>
    </location>
</feature>
<dbReference type="EMBL" id="CCAG010003786">
    <property type="status" value="NOT_ANNOTATED_CDS"/>
    <property type="molecule type" value="Genomic_DNA"/>
</dbReference>
<feature type="compositionally biased region" description="Low complexity" evidence="1">
    <location>
        <begin position="342"/>
        <end position="359"/>
    </location>
</feature>
<evidence type="ECO:0000313" key="2">
    <source>
        <dbReference type="EnsemblMetazoa" id="GMOY009144-PA"/>
    </source>
</evidence>
<dbReference type="STRING" id="37546.A0A1B0G751"/>
<feature type="region of interest" description="Disordered" evidence="1">
    <location>
        <begin position="478"/>
        <end position="508"/>
    </location>
</feature>
<feature type="compositionally biased region" description="Low complexity" evidence="1">
    <location>
        <begin position="112"/>
        <end position="121"/>
    </location>
</feature>
<feature type="compositionally biased region" description="Low complexity" evidence="1">
    <location>
        <begin position="872"/>
        <end position="881"/>
    </location>
</feature>
<dbReference type="EnsemblMetazoa" id="GMOY009144-RA">
    <property type="protein sequence ID" value="GMOY009144-PA"/>
    <property type="gene ID" value="GMOY009144"/>
</dbReference>
<feature type="compositionally biased region" description="Low complexity" evidence="1">
    <location>
        <begin position="903"/>
        <end position="921"/>
    </location>
</feature>
<feature type="region of interest" description="Disordered" evidence="1">
    <location>
        <begin position="865"/>
        <end position="885"/>
    </location>
</feature>
<name>A0A1B0G751_GLOMM</name>
<evidence type="ECO:0000313" key="3">
    <source>
        <dbReference type="Proteomes" id="UP000092444"/>
    </source>
</evidence>
<feature type="region of interest" description="Disordered" evidence="1">
    <location>
        <begin position="720"/>
        <end position="762"/>
    </location>
</feature>
<proteinExistence type="predicted"/>
<reference evidence="2" key="1">
    <citation type="submission" date="2020-05" db="UniProtKB">
        <authorList>
            <consortium name="EnsemblMetazoa"/>
        </authorList>
    </citation>
    <scope>IDENTIFICATION</scope>
    <source>
        <strain evidence="2">Yale</strain>
    </source>
</reference>
<feature type="compositionally biased region" description="Polar residues" evidence="1">
    <location>
        <begin position="242"/>
        <end position="258"/>
    </location>
</feature>
<evidence type="ECO:0000256" key="1">
    <source>
        <dbReference type="SAM" id="MobiDB-lite"/>
    </source>
</evidence>
<feature type="region of interest" description="Disordered" evidence="1">
    <location>
        <begin position="559"/>
        <end position="590"/>
    </location>
</feature>